<dbReference type="SUPFAM" id="SSF56784">
    <property type="entry name" value="HAD-like"/>
    <property type="match status" value="1"/>
</dbReference>
<protein>
    <submittedName>
        <fullName evidence="2">HAD family hydrolase</fullName>
    </submittedName>
</protein>
<dbReference type="Gene3D" id="1.10.150.240">
    <property type="entry name" value="Putative phosphatase, domain 2"/>
    <property type="match status" value="1"/>
</dbReference>
<dbReference type="SFLD" id="SFLDS00003">
    <property type="entry name" value="Haloacid_Dehalogenase"/>
    <property type="match status" value="1"/>
</dbReference>
<accession>M5U3D2</accession>
<evidence type="ECO:0000256" key="1">
    <source>
        <dbReference type="SAM" id="MobiDB-lite"/>
    </source>
</evidence>
<dbReference type="InterPro" id="IPR023214">
    <property type="entry name" value="HAD_sf"/>
</dbReference>
<dbReference type="PANTHER" id="PTHR18901:SF38">
    <property type="entry name" value="PSEUDOURIDINE-5'-PHOSPHATASE"/>
    <property type="match status" value="1"/>
</dbReference>
<evidence type="ECO:0000313" key="3">
    <source>
        <dbReference type="Proteomes" id="UP000011885"/>
    </source>
</evidence>
<dbReference type="AlphaFoldDB" id="M5U3D2"/>
<dbReference type="SFLD" id="SFLDG01129">
    <property type="entry name" value="C1.5:_HAD__Beta-PGM__Phosphata"/>
    <property type="match status" value="1"/>
</dbReference>
<dbReference type="NCBIfam" id="TIGR01509">
    <property type="entry name" value="HAD-SF-IA-v3"/>
    <property type="match status" value="1"/>
</dbReference>
<comment type="caution">
    <text evidence="2">The sequence shown here is derived from an EMBL/GenBank/DDBJ whole genome shotgun (WGS) entry which is preliminary data.</text>
</comment>
<dbReference type="PRINTS" id="PR00413">
    <property type="entry name" value="HADHALOGNASE"/>
</dbReference>
<dbReference type="PANTHER" id="PTHR18901">
    <property type="entry name" value="2-DEOXYGLUCOSE-6-PHOSPHATE PHOSPHATASE 2"/>
    <property type="match status" value="1"/>
</dbReference>
<organism evidence="2 3">
    <name type="scientific">Rhodopirellula sallentina SM41</name>
    <dbReference type="NCBI Taxonomy" id="1263870"/>
    <lineage>
        <taxon>Bacteria</taxon>
        <taxon>Pseudomonadati</taxon>
        <taxon>Planctomycetota</taxon>
        <taxon>Planctomycetia</taxon>
        <taxon>Pirellulales</taxon>
        <taxon>Pirellulaceae</taxon>
        <taxon>Rhodopirellula</taxon>
    </lineage>
</organism>
<name>M5U3D2_9BACT</name>
<dbReference type="PATRIC" id="fig|1263870.3.peg.2771"/>
<dbReference type="EMBL" id="ANOH01000183">
    <property type="protein sequence ID" value="EMI55967.1"/>
    <property type="molecule type" value="Genomic_DNA"/>
</dbReference>
<dbReference type="InterPro" id="IPR023198">
    <property type="entry name" value="PGP-like_dom2"/>
</dbReference>
<dbReference type="GO" id="GO:0016787">
    <property type="term" value="F:hydrolase activity"/>
    <property type="evidence" value="ECO:0007669"/>
    <property type="project" value="UniProtKB-KW"/>
</dbReference>
<dbReference type="Proteomes" id="UP000011885">
    <property type="component" value="Unassembled WGS sequence"/>
</dbReference>
<keyword evidence="3" id="KW-1185">Reference proteome</keyword>
<dbReference type="InterPro" id="IPR041492">
    <property type="entry name" value="HAD_2"/>
</dbReference>
<dbReference type="InterPro" id="IPR006439">
    <property type="entry name" value="HAD-SF_hydro_IA"/>
</dbReference>
<feature type="compositionally biased region" description="Polar residues" evidence="1">
    <location>
        <begin position="1"/>
        <end position="29"/>
    </location>
</feature>
<reference evidence="2 3" key="1">
    <citation type="journal article" date="2013" name="Mar. Genomics">
        <title>Expression of sulfatases in Rhodopirellula baltica and the diversity of sulfatases in the genus Rhodopirellula.</title>
        <authorList>
            <person name="Wegner C.E."/>
            <person name="Richter-Heitmann T."/>
            <person name="Klindworth A."/>
            <person name="Klockow C."/>
            <person name="Richter M."/>
            <person name="Achstetter T."/>
            <person name="Glockner F.O."/>
            <person name="Harder J."/>
        </authorList>
    </citation>
    <scope>NUCLEOTIDE SEQUENCE [LARGE SCALE GENOMIC DNA]</scope>
    <source>
        <strain evidence="2 3">SM41</strain>
    </source>
</reference>
<feature type="region of interest" description="Disordered" evidence="1">
    <location>
        <begin position="1"/>
        <end position="33"/>
    </location>
</feature>
<dbReference type="Gene3D" id="3.40.50.1000">
    <property type="entry name" value="HAD superfamily/HAD-like"/>
    <property type="match status" value="1"/>
</dbReference>
<evidence type="ECO:0000313" key="2">
    <source>
        <dbReference type="EMBL" id="EMI55967.1"/>
    </source>
</evidence>
<keyword evidence="2" id="KW-0378">Hydrolase</keyword>
<proteinExistence type="predicted"/>
<dbReference type="InterPro" id="IPR036412">
    <property type="entry name" value="HAD-like_sf"/>
</dbReference>
<dbReference type="Pfam" id="PF13419">
    <property type="entry name" value="HAD_2"/>
    <property type="match status" value="1"/>
</dbReference>
<sequence length="270" mass="29762">MTSNTQSNANQDSGPTRPSPNSDHQTPSIDRSPHAIRGVALDMDGLLFDTERIYFRVGDVVLQRRGRRFCHDLQARMMGRVGLSAIGEMIAFHELDDEPAKLLEESNTVYSELLLEHLRPMPGLDLWMERLIRSGVPFGLATSSQRRFVEMILPTTTWHDQLAFILTGDDVVNGKPHPEMYLKAADALSISPEQMLVLEDSGNGCKAAVAAGATTVAIPNEHTRGQAFDGVHLIAESLTDQRLWDLLAMQRETSDDVADRGDESPTGKSA</sequence>
<gene>
    <name evidence="2" type="ORF">RSSM_02604</name>
</gene>